<evidence type="ECO:0000313" key="3">
    <source>
        <dbReference type="Proteomes" id="UP000266673"/>
    </source>
</evidence>
<feature type="compositionally biased region" description="Basic and acidic residues" evidence="1">
    <location>
        <begin position="178"/>
        <end position="195"/>
    </location>
</feature>
<dbReference type="Proteomes" id="UP000266673">
    <property type="component" value="Unassembled WGS sequence"/>
</dbReference>
<protein>
    <recommendedName>
        <fullName evidence="4">SAM domain-containing protein</fullName>
    </recommendedName>
</protein>
<evidence type="ECO:0008006" key="4">
    <source>
        <dbReference type="Google" id="ProtNLM"/>
    </source>
</evidence>
<sequence length="581" mass="67584">MESTKTYLIGTCYLCSRCLYCNKDTLLKTCECIKTQAPNKKNRTKEVPWAFKINYRENFSTKQLVLLKTQNEICNYNIDFSSNFQFSLCSSCNAKWYRARNSEIKNKHKINKYQKKPSLDDTFIENNVYHNSSYDITDSNYEEPIHKYETNNSQEKLSLDNNVSTSNNNSITDDSHEEESIHESETNKSQEKASLDNDISIDSNVSTNYENSSNNITTSNYKEETIPYDLFEDNFYISEDEDHERILKFTVKLCIKDQNGSIFPAKQLSFTAQSCIEFHDEIQLQVQDLTNNFGLGQNDYILAYKVTQEAGIGTQITNEDDFHIFTKEYYQAISKQKEVFILVTIASKKRKNKTTKNSNNNDNNKNYELSKKRLKYNRIPSEINFDQFKRDMSTIITILQEERFCNQCDAPCWPTNQGHIKLTDAHYTVWAFSIINGFNDMNSPPNHPIFQVSSKPRGIKARFEPTTPYFIPIPQLLYRPVPQTPFPQFQSISFLPQLSTSHYQSPIIKDSGPIPTLEEFFYKVDKEENANGEITKYLDAFNQEAIRVKQIQSLTESQFNRLGVKKIGWQIALHEASQRYK</sequence>
<evidence type="ECO:0000256" key="1">
    <source>
        <dbReference type="SAM" id="MobiDB-lite"/>
    </source>
</evidence>
<comment type="caution">
    <text evidence="2">The sequence shown here is derived from an EMBL/GenBank/DDBJ whole genome shotgun (WGS) entry which is preliminary data.</text>
</comment>
<organism evidence="2 3">
    <name type="scientific">Gigaspora rosea</name>
    <dbReference type="NCBI Taxonomy" id="44941"/>
    <lineage>
        <taxon>Eukaryota</taxon>
        <taxon>Fungi</taxon>
        <taxon>Fungi incertae sedis</taxon>
        <taxon>Mucoromycota</taxon>
        <taxon>Glomeromycotina</taxon>
        <taxon>Glomeromycetes</taxon>
        <taxon>Diversisporales</taxon>
        <taxon>Gigasporaceae</taxon>
        <taxon>Gigaspora</taxon>
    </lineage>
</organism>
<keyword evidence="3" id="KW-1185">Reference proteome</keyword>
<evidence type="ECO:0000313" key="2">
    <source>
        <dbReference type="EMBL" id="RIB20718.1"/>
    </source>
</evidence>
<name>A0A397VFZ2_9GLOM</name>
<proteinExistence type="predicted"/>
<accession>A0A397VFZ2</accession>
<dbReference type="AlphaFoldDB" id="A0A397VFZ2"/>
<dbReference type="EMBL" id="QKWP01000401">
    <property type="protein sequence ID" value="RIB20718.1"/>
    <property type="molecule type" value="Genomic_DNA"/>
</dbReference>
<dbReference type="OrthoDB" id="2370979at2759"/>
<feature type="compositionally biased region" description="Low complexity" evidence="1">
    <location>
        <begin position="159"/>
        <end position="172"/>
    </location>
</feature>
<feature type="region of interest" description="Disordered" evidence="1">
    <location>
        <begin position="151"/>
        <end position="206"/>
    </location>
</feature>
<gene>
    <name evidence="2" type="ORF">C2G38_2244388</name>
</gene>
<reference evidence="2 3" key="1">
    <citation type="submission" date="2018-06" db="EMBL/GenBank/DDBJ databases">
        <title>Comparative genomics reveals the genomic features of Rhizophagus irregularis, R. cerebriforme, R. diaphanum and Gigaspora rosea, and their symbiotic lifestyle signature.</title>
        <authorList>
            <person name="Morin E."/>
            <person name="San Clemente H."/>
            <person name="Chen E.C.H."/>
            <person name="De La Providencia I."/>
            <person name="Hainaut M."/>
            <person name="Kuo A."/>
            <person name="Kohler A."/>
            <person name="Murat C."/>
            <person name="Tang N."/>
            <person name="Roy S."/>
            <person name="Loubradou J."/>
            <person name="Henrissat B."/>
            <person name="Grigoriev I.V."/>
            <person name="Corradi N."/>
            <person name="Roux C."/>
            <person name="Martin F.M."/>
        </authorList>
    </citation>
    <scope>NUCLEOTIDE SEQUENCE [LARGE SCALE GENOMIC DNA]</scope>
    <source>
        <strain evidence="2 3">DAOM 194757</strain>
    </source>
</reference>